<evidence type="ECO:0000313" key="1">
    <source>
        <dbReference type="EMBL" id="KAE8382271.1"/>
    </source>
</evidence>
<sequence>MCTLMEIYKRLLREASPLDLHEACLAGKLFEFAECFHKMDPSYRRLMKNFYPLPEH</sequence>
<dbReference type="EMBL" id="ML736163">
    <property type="protein sequence ID" value="KAE8382271.1"/>
    <property type="molecule type" value="Genomic_DNA"/>
</dbReference>
<reference evidence="1 2" key="1">
    <citation type="submission" date="2019-04" db="EMBL/GenBank/DDBJ databases">
        <title>Friends and foes A comparative genomics studyof 23 Aspergillus species from section Flavi.</title>
        <authorList>
            <consortium name="DOE Joint Genome Institute"/>
            <person name="Kjaerbolling I."/>
            <person name="Vesth T."/>
            <person name="Frisvad J.C."/>
            <person name="Nybo J.L."/>
            <person name="Theobald S."/>
            <person name="Kildgaard S."/>
            <person name="Isbrandt T."/>
            <person name="Kuo A."/>
            <person name="Sato A."/>
            <person name="Lyhne E.K."/>
            <person name="Kogle M.E."/>
            <person name="Wiebenga A."/>
            <person name="Kun R.S."/>
            <person name="Lubbers R.J."/>
            <person name="Makela M.R."/>
            <person name="Barry K."/>
            <person name="Chovatia M."/>
            <person name="Clum A."/>
            <person name="Daum C."/>
            <person name="Haridas S."/>
            <person name="He G."/>
            <person name="LaButti K."/>
            <person name="Lipzen A."/>
            <person name="Mondo S."/>
            <person name="Riley R."/>
            <person name="Salamov A."/>
            <person name="Simmons B.A."/>
            <person name="Magnuson J.K."/>
            <person name="Henrissat B."/>
            <person name="Mortensen U.H."/>
            <person name="Larsen T.O."/>
            <person name="Devries R.P."/>
            <person name="Grigoriev I.V."/>
            <person name="Machida M."/>
            <person name="Baker S.E."/>
            <person name="Andersen M.R."/>
        </authorList>
    </citation>
    <scope>NUCLEOTIDE SEQUENCE [LARGE SCALE GENOMIC DNA]</scope>
    <source>
        <strain evidence="1 2">IBT 29228</strain>
    </source>
</reference>
<organism evidence="1 2">
    <name type="scientific">Aspergillus bertholletiae</name>
    <dbReference type="NCBI Taxonomy" id="1226010"/>
    <lineage>
        <taxon>Eukaryota</taxon>
        <taxon>Fungi</taxon>
        <taxon>Dikarya</taxon>
        <taxon>Ascomycota</taxon>
        <taxon>Pezizomycotina</taxon>
        <taxon>Eurotiomycetes</taxon>
        <taxon>Eurotiomycetidae</taxon>
        <taxon>Eurotiales</taxon>
        <taxon>Aspergillaceae</taxon>
        <taxon>Aspergillus</taxon>
        <taxon>Aspergillus subgen. Circumdati</taxon>
    </lineage>
</organism>
<dbReference type="Proteomes" id="UP000326198">
    <property type="component" value="Unassembled WGS sequence"/>
</dbReference>
<dbReference type="OrthoDB" id="4851849at2759"/>
<accession>A0A5N7BKF5</accession>
<protein>
    <submittedName>
        <fullName evidence="1">Uncharacterized protein</fullName>
    </submittedName>
</protein>
<gene>
    <name evidence="1" type="ORF">BDV26DRAFT_253682</name>
</gene>
<evidence type="ECO:0000313" key="2">
    <source>
        <dbReference type="Proteomes" id="UP000326198"/>
    </source>
</evidence>
<proteinExistence type="predicted"/>
<name>A0A5N7BKF5_9EURO</name>
<dbReference type="AlphaFoldDB" id="A0A5N7BKF5"/>
<keyword evidence="2" id="KW-1185">Reference proteome</keyword>